<dbReference type="InterPro" id="IPR027417">
    <property type="entry name" value="P-loop_NTPase"/>
</dbReference>
<organism evidence="2">
    <name type="scientific">uncultured Desulfobacteraceae bacterium</name>
    <dbReference type="NCBI Taxonomy" id="218296"/>
    <lineage>
        <taxon>Bacteria</taxon>
        <taxon>Pseudomonadati</taxon>
        <taxon>Thermodesulfobacteriota</taxon>
        <taxon>Desulfobacteria</taxon>
        <taxon>Desulfobacterales</taxon>
        <taxon>Desulfobacteraceae</taxon>
        <taxon>environmental samples</taxon>
    </lineage>
</organism>
<gene>
    <name evidence="2" type="ORF">EPICR_10193</name>
</gene>
<protein>
    <submittedName>
        <fullName evidence="2">PD-(D/E)XK nuclease superfamily protein</fullName>
    </submittedName>
</protein>
<dbReference type="Pfam" id="PF08011">
    <property type="entry name" value="PDDEXK_9"/>
    <property type="match status" value="1"/>
</dbReference>
<dbReference type="InterPro" id="IPR018631">
    <property type="entry name" value="AAA-ATPase-like_dom"/>
</dbReference>
<dbReference type="EMBL" id="CAACVI010000001">
    <property type="protein sequence ID" value="VEN72694.1"/>
    <property type="molecule type" value="Genomic_DNA"/>
</dbReference>
<feature type="domain" description="AAA-ATPase-like" evidence="1">
    <location>
        <begin position="5"/>
        <end position="231"/>
    </location>
</feature>
<dbReference type="PANTHER" id="PTHR34825">
    <property type="entry name" value="CONSERVED PROTEIN, WITH A WEAK D-GALACTARATE DEHYDRATASE/ALTRONATE HYDROLASE DOMAIN"/>
    <property type="match status" value="1"/>
</dbReference>
<evidence type="ECO:0000313" key="2">
    <source>
        <dbReference type="EMBL" id="VEN72694.1"/>
    </source>
</evidence>
<dbReference type="InterPro" id="IPR012547">
    <property type="entry name" value="PDDEXK_9"/>
</dbReference>
<dbReference type="Pfam" id="PF09820">
    <property type="entry name" value="AAA-ATPase_like"/>
    <property type="match status" value="1"/>
</dbReference>
<name>A0A484HBQ0_9BACT</name>
<evidence type="ECO:0000259" key="1">
    <source>
        <dbReference type="Pfam" id="PF09820"/>
    </source>
</evidence>
<dbReference type="AlphaFoldDB" id="A0A484HBQ0"/>
<dbReference type="PANTHER" id="PTHR34825:SF1">
    <property type="entry name" value="AAA-ATPASE-LIKE DOMAIN-CONTAINING PROTEIN"/>
    <property type="match status" value="1"/>
</dbReference>
<sequence length="562" mass="65092">MKRLPVGISDFKKVMEESRYFADKSLLIKEILNEDAEIVLLPRPRRFGKTLNLSMLRYFFETTDDRAQTRKLFQGLKIEKEEEFKAHAGRYPVIYLTLKDIKAPAFEKSLKHIKRLISNEFQRHDYLLESDFLSDLQKQNFNRVLTLKAQEELFEASLYDLSVYLHRHHSQKPVILIDEYDTPLHAAYVEGYYKEIISFFRTFFGAGLKDNGHIFKGVLTGILRIARESIFSGMNNLGVYSVISRKFSDKFGLTEEEVLDLFKYYQQEDKIPVAHEWYNGYMFDQSVIYNPWSIINYMSNMPDDPKPYWAHTSSNKIIRDLVRESPDGLKSELYDLLKDRPVTKKIEENIVFDDLFKDDGTLYSFLLFAGYLTAFDRRRVGAEDYRKFLIPNLEVKHALKNTVMQWITGGYESRKLKIMLDALIQGDIKTFETALGDFILETLSYFDTAGKNVEKVYQAFLLGLLANLSHSYEINSEKESGFGRYDISVVPKDKSKKAIVLELKTVKENESKDAALAGALAQIEEKKYESAILKTGVKKIRKIAVVFDGKRVWCKMAGVSGH</sequence>
<reference evidence="2" key="1">
    <citation type="submission" date="2019-01" db="EMBL/GenBank/DDBJ databases">
        <authorList>
            <consortium name="Genoscope - CEA"/>
            <person name="William W."/>
        </authorList>
    </citation>
    <scope>NUCLEOTIDE SEQUENCE</scope>
    <source>
        <strain evidence="2">CR-1</strain>
    </source>
</reference>
<dbReference type="Gene3D" id="3.40.50.300">
    <property type="entry name" value="P-loop containing nucleotide triphosphate hydrolases"/>
    <property type="match status" value="1"/>
</dbReference>
<accession>A0A484HBQ0</accession>
<proteinExistence type="predicted"/>